<organism evidence="1 2">
    <name type="scientific">Sphingobium boeckii</name>
    <dbReference type="NCBI Taxonomy" id="1082345"/>
    <lineage>
        <taxon>Bacteria</taxon>
        <taxon>Pseudomonadati</taxon>
        <taxon>Pseudomonadota</taxon>
        <taxon>Alphaproteobacteria</taxon>
        <taxon>Sphingomonadales</taxon>
        <taxon>Sphingomonadaceae</taxon>
        <taxon>Sphingobium</taxon>
    </lineage>
</organism>
<evidence type="ECO:0000313" key="1">
    <source>
        <dbReference type="EMBL" id="MBB5684791.1"/>
    </source>
</evidence>
<name>A0A7W9AFY6_9SPHN</name>
<keyword evidence="2" id="KW-1185">Reference proteome</keyword>
<sequence>MIPAENPLGLDADADRDAAYLIALEHGARPADASFSALPNAQMIEGGGRSLLFLVEPDPFAAWEEVPGRREAAALHSVGLGLLDHLTDARAIDSACLPEPGAAGNP</sequence>
<dbReference type="EMBL" id="JACIJC010000001">
    <property type="protein sequence ID" value="MBB5684791.1"/>
    <property type="molecule type" value="Genomic_DNA"/>
</dbReference>
<dbReference type="Proteomes" id="UP000549617">
    <property type="component" value="Unassembled WGS sequence"/>
</dbReference>
<gene>
    <name evidence="1" type="ORF">FHS49_000782</name>
</gene>
<dbReference type="RefSeq" id="WP_184015406.1">
    <property type="nucleotide sequence ID" value="NZ_JACIJC010000001.1"/>
</dbReference>
<proteinExistence type="predicted"/>
<evidence type="ECO:0000313" key="2">
    <source>
        <dbReference type="Proteomes" id="UP000549617"/>
    </source>
</evidence>
<protein>
    <submittedName>
        <fullName evidence="1">Uncharacterized protein</fullName>
    </submittedName>
</protein>
<comment type="caution">
    <text evidence="1">The sequence shown here is derived from an EMBL/GenBank/DDBJ whole genome shotgun (WGS) entry which is preliminary data.</text>
</comment>
<reference evidence="1 2" key="1">
    <citation type="submission" date="2020-08" db="EMBL/GenBank/DDBJ databases">
        <title>Genomic Encyclopedia of Type Strains, Phase IV (KMG-IV): sequencing the most valuable type-strain genomes for metagenomic binning, comparative biology and taxonomic classification.</title>
        <authorList>
            <person name="Goeker M."/>
        </authorList>
    </citation>
    <scope>NUCLEOTIDE SEQUENCE [LARGE SCALE GENOMIC DNA]</scope>
    <source>
        <strain evidence="1 2">DSM 25079</strain>
    </source>
</reference>
<dbReference type="AlphaFoldDB" id="A0A7W9AFY6"/>
<accession>A0A7W9AFY6</accession>